<organism evidence="2 3">
    <name type="scientific">Diabrotica balteata</name>
    <name type="common">Banded cucumber beetle</name>
    <dbReference type="NCBI Taxonomy" id="107213"/>
    <lineage>
        <taxon>Eukaryota</taxon>
        <taxon>Metazoa</taxon>
        <taxon>Ecdysozoa</taxon>
        <taxon>Arthropoda</taxon>
        <taxon>Hexapoda</taxon>
        <taxon>Insecta</taxon>
        <taxon>Pterygota</taxon>
        <taxon>Neoptera</taxon>
        <taxon>Endopterygota</taxon>
        <taxon>Coleoptera</taxon>
        <taxon>Polyphaga</taxon>
        <taxon>Cucujiformia</taxon>
        <taxon>Chrysomeloidea</taxon>
        <taxon>Chrysomelidae</taxon>
        <taxon>Galerucinae</taxon>
        <taxon>Diabroticina</taxon>
        <taxon>Diabroticites</taxon>
        <taxon>Diabrotica</taxon>
    </lineage>
</organism>
<keyword evidence="3" id="KW-1185">Reference proteome</keyword>
<dbReference type="Pfam" id="PF14291">
    <property type="entry name" value="DUF4371"/>
    <property type="match status" value="1"/>
</dbReference>
<dbReference type="SUPFAM" id="SSF53098">
    <property type="entry name" value="Ribonuclease H-like"/>
    <property type="match status" value="1"/>
</dbReference>
<accession>A0A9N9T1Z7</accession>
<dbReference type="InterPro" id="IPR012337">
    <property type="entry name" value="RNaseH-like_sf"/>
</dbReference>
<protein>
    <recommendedName>
        <fullName evidence="1">DUF4371 domain-containing protein</fullName>
    </recommendedName>
</protein>
<proteinExistence type="predicted"/>
<name>A0A9N9T1Z7_DIABA</name>
<gene>
    <name evidence="2" type="ORF">DIABBA_LOCUS7460</name>
</gene>
<evidence type="ECO:0000259" key="1">
    <source>
        <dbReference type="Pfam" id="PF14291"/>
    </source>
</evidence>
<dbReference type="EMBL" id="OU898280">
    <property type="protein sequence ID" value="CAG9834122.1"/>
    <property type="molecule type" value="Genomic_DNA"/>
</dbReference>
<evidence type="ECO:0000313" key="3">
    <source>
        <dbReference type="Proteomes" id="UP001153709"/>
    </source>
</evidence>
<feature type="domain" description="DUF4371" evidence="1">
    <location>
        <begin position="21"/>
        <end position="133"/>
    </location>
</feature>
<sequence>MFKKYDLEFSNLLSGSKTFSGVSKTIQNELIESLSYILSNFIEFEIQETICFLLEVDETTDISCHSQLSIVVQYALCGNIYERFLGFTDVSKSHKAEYIFGVLKDRLKFLDIKNKLVGQTYDGAAVMSGELNGLQAKVKTITPQALFTHCHAHRMNLVLQDTYQTAAPTVNVKKKGKCSSSDSIFPPIVITVSPDNQAIVHNINVYNPDDIVG</sequence>
<evidence type="ECO:0000313" key="2">
    <source>
        <dbReference type="EMBL" id="CAG9834122.1"/>
    </source>
</evidence>
<dbReference type="Proteomes" id="UP001153709">
    <property type="component" value="Chromosome 5"/>
</dbReference>
<dbReference type="OrthoDB" id="6617004at2759"/>
<reference evidence="2" key="1">
    <citation type="submission" date="2022-01" db="EMBL/GenBank/DDBJ databases">
        <authorList>
            <person name="King R."/>
        </authorList>
    </citation>
    <scope>NUCLEOTIDE SEQUENCE</scope>
</reference>
<dbReference type="PANTHER" id="PTHR45749:SF28">
    <property type="entry name" value="ZINC FINGER MYM-TYPE PROTEIN 1-LIKE-RELATED"/>
    <property type="match status" value="1"/>
</dbReference>
<dbReference type="PANTHER" id="PTHR45749">
    <property type="match status" value="1"/>
</dbReference>
<dbReference type="InterPro" id="IPR025398">
    <property type="entry name" value="DUF4371"/>
</dbReference>
<dbReference type="AlphaFoldDB" id="A0A9N9T1Z7"/>